<dbReference type="SUPFAM" id="SSF54523">
    <property type="entry name" value="Pili subunits"/>
    <property type="match status" value="1"/>
</dbReference>
<gene>
    <name evidence="13" type="ORF">HX829_09190</name>
</gene>
<dbReference type="GO" id="GO:0015628">
    <property type="term" value="P:protein secretion by the type II secretion system"/>
    <property type="evidence" value="ECO:0007669"/>
    <property type="project" value="InterPro"/>
</dbReference>
<name>A0A7Y7WC61_9PSED</name>
<dbReference type="NCBIfam" id="TIGR02532">
    <property type="entry name" value="IV_pilin_GFxxxE"/>
    <property type="match status" value="1"/>
</dbReference>
<evidence type="ECO:0000256" key="2">
    <source>
        <dbReference type="ARBA" id="ARBA00021549"/>
    </source>
</evidence>
<dbReference type="Pfam" id="PF07963">
    <property type="entry name" value="N_methyl"/>
    <property type="match status" value="1"/>
</dbReference>
<dbReference type="InterPro" id="IPR012902">
    <property type="entry name" value="N_methyl_site"/>
</dbReference>
<dbReference type="AlphaFoldDB" id="A0A7Y7WC61"/>
<evidence type="ECO:0000256" key="5">
    <source>
        <dbReference type="ARBA" id="ARBA00022519"/>
    </source>
</evidence>
<evidence type="ECO:0000313" key="14">
    <source>
        <dbReference type="Proteomes" id="UP000582981"/>
    </source>
</evidence>
<evidence type="ECO:0000256" key="8">
    <source>
        <dbReference type="ARBA" id="ARBA00023136"/>
    </source>
</evidence>
<evidence type="ECO:0000256" key="3">
    <source>
        <dbReference type="ARBA" id="ARBA00022475"/>
    </source>
</evidence>
<comment type="subcellular location">
    <subcellularLocation>
        <location evidence="1">Cell inner membrane</location>
        <topology evidence="1">Single-pass membrane protein</topology>
    </subcellularLocation>
</comment>
<reference evidence="13 14" key="1">
    <citation type="submission" date="2020-04" db="EMBL/GenBank/DDBJ databases">
        <title>Molecular characterization of pseudomonads from Agaricus bisporus reveal novel blotch 2 pathogens in Western Europe.</title>
        <authorList>
            <person name="Taparia T."/>
            <person name="Krijger M."/>
            <person name="Haynes E."/>
            <person name="Elpinstone J.G."/>
            <person name="Noble R."/>
            <person name="Van Der Wolf J."/>
        </authorList>
    </citation>
    <scope>NUCLEOTIDE SEQUENCE [LARGE SCALE GENOMIC DNA]</scope>
    <source>
        <strain evidence="13 14">F1001</strain>
    </source>
</reference>
<keyword evidence="3" id="KW-1003">Cell membrane</keyword>
<accession>A0A7Y7WC61</accession>
<evidence type="ECO:0000256" key="11">
    <source>
        <dbReference type="SAM" id="Phobius"/>
    </source>
</evidence>
<dbReference type="EMBL" id="JACAPU010000012">
    <property type="protein sequence ID" value="NWB46668.1"/>
    <property type="molecule type" value="Genomic_DNA"/>
</dbReference>
<dbReference type="Proteomes" id="UP000582981">
    <property type="component" value="Unassembled WGS sequence"/>
</dbReference>
<dbReference type="InterPro" id="IPR045584">
    <property type="entry name" value="Pilin-like"/>
</dbReference>
<keyword evidence="8 11" id="KW-0472">Membrane</keyword>
<feature type="domain" description="General secretion pathway GspH" evidence="12">
    <location>
        <begin position="45"/>
        <end position="144"/>
    </location>
</feature>
<keyword evidence="4" id="KW-0488">Methylation</keyword>
<evidence type="ECO:0000256" key="10">
    <source>
        <dbReference type="ARBA" id="ARBA00030775"/>
    </source>
</evidence>
<proteinExistence type="inferred from homology"/>
<protein>
    <recommendedName>
        <fullName evidence="2">Type II secretion system protein H</fullName>
    </recommendedName>
    <alternativeName>
        <fullName evidence="10">General secretion pathway protein H</fullName>
    </alternativeName>
</protein>
<dbReference type="InterPro" id="IPR022346">
    <property type="entry name" value="T2SS_GspH"/>
</dbReference>
<dbReference type="InterPro" id="IPR002416">
    <property type="entry name" value="T2SS_protein-GspH"/>
</dbReference>
<evidence type="ECO:0000256" key="1">
    <source>
        <dbReference type="ARBA" id="ARBA00004377"/>
    </source>
</evidence>
<evidence type="ECO:0000256" key="6">
    <source>
        <dbReference type="ARBA" id="ARBA00022692"/>
    </source>
</evidence>
<keyword evidence="7 11" id="KW-1133">Transmembrane helix</keyword>
<dbReference type="Pfam" id="PF12019">
    <property type="entry name" value="GspH"/>
    <property type="match status" value="1"/>
</dbReference>
<comment type="caution">
    <text evidence="13">The sequence shown here is derived from an EMBL/GenBank/DDBJ whole genome shotgun (WGS) entry which is preliminary data.</text>
</comment>
<evidence type="ECO:0000256" key="4">
    <source>
        <dbReference type="ARBA" id="ARBA00022481"/>
    </source>
</evidence>
<feature type="transmembrane region" description="Helical" evidence="11">
    <location>
        <begin position="12"/>
        <end position="33"/>
    </location>
</feature>
<evidence type="ECO:0000256" key="9">
    <source>
        <dbReference type="ARBA" id="ARBA00025772"/>
    </source>
</evidence>
<dbReference type="Gene3D" id="3.55.40.10">
    <property type="entry name" value="minor pseudopilin epsh domain"/>
    <property type="match status" value="1"/>
</dbReference>
<sequence length="150" mass="16335">MDVVRPQAGFTLIELMVVLVIIGIASAAIGLSIKPDPLHLLRKDAETLAQALQVAQAEVQADGRPIRWLSDSKGYRFSRGDDQGGVEQFSQDPQLRPRAWQSTPMQVRIDPGKSLLLTAEWVGAPLRLSLSDGQHSISVLRSATGEVKVQ</sequence>
<keyword evidence="6 11" id="KW-0812">Transmembrane</keyword>
<comment type="similarity">
    <text evidence="9">Belongs to the GSP H family.</text>
</comment>
<dbReference type="GO" id="GO:0015627">
    <property type="term" value="C:type II protein secretion system complex"/>
    <property type="evidence" value="ECO:0007669"/>
    <property type="project" value="InterPro"/>
</dbReference>
<keyword evidence="5" id="KW-0997">Cell inner membrane</keyword>
<organism evidence="13 14">
    <name type="scientific">Pseudomonas gingeri</name>
    <dbReference type="NCBI Taxonomy" id="117681"/>
    <lineage>
        <taxon>Bacteria</taxon>
        <taxon>Pseudomonadati</taxon>
        <taxon>Pseudomonadota</taxon>
        <taxon>Gammaproteobacteria</taxon>
        <taxon>Pseudomonadales</taxon>
        <taxon>Pseudomonadaceae</taxon>
        <taxon>Pseudomonas</taxon>
    </lineage>
</organism>
<dbReference type="GO" id="GO:0005886">
    <property type="term" value="C:plasma membrane"/>
    <property type="evidence" value="ECO:0007669"/>
    <property type="project" value="UniProtKB-SubCell"/>
</dbReference>
<dbReference type="PROSITE" id="PS00409">
    <property type="entry name" value="PROKAR_NTER_METHYL"/>
    <property type="match status" value="1"/>
</dbReference>
<dbReference type="PRINTS" id="PR00885">
    <property type="entry name" value="BCTERIALGSPH"/>
</dbReference>
<evidence type="ECO:0000313" key="13">
    <source>
        <dbReference type="EMBL" id="NWB46668.1"/>
    </source>
</evidence>
<evidence type="ECO:0000259" key="12">
    <source>
        <dbReference type="Pfam" id="PF12019"/>
    </source>
</evidence>
<dbReference type="RefSeq" id="WP_100941093.1">
    <property type="nucleotide sequence ID" value="NZ_JACAPU010000012.1"/>
</dbReference>
<evidence type="ECO:0000256" key="7">
    <source>
        <dbReference type="ARBA" id="ARBA00022989"/>
    </source>
</evidence>